<keyword evidence="1" id="KW-0812">Transmembrane</keyword>
<feature type="transmembrane region" description="Helical" evidence="1">
    <location>
        <begin position="21"/>
        <end position="39"/>
    </location>
</feature>
<dbReference type="EMBL" id="FZNK01000009">
    <property type="protein sequence ID" value="SNR66414.1"/>
    <property type="molecule type" value="Genomic_DNA"/>
</dbReference>
<keyword evidence="1" id="KW-1133">Transmembrane helix</keyword>
<organism evidence="2 3">
    <name type="scientific">Halorubrum ezzemoulense</name>
    <name type="common">Halorubrum chaoviator</name>
    <dbReference type="NCBI Taxonomy" id="337243"/>
    <lineage>
        <taxon>Archaea</taxon>
        <taxon>Methanobacteriati</taxon>
        <taxon>Methanobacteriota</taxon>
        <taxon>Stenosarchaea group</taxon>
        <taxon>Halobacteria</taxon>
        <taxon>Halobacteriales</taxon>
        <taxon>Haloferacaceae</taxon>
        <taxon>Halorubrum</taxon>
    </lineage>
</organism>
<sequence>MGGIHRQSRVFTLRGVPLGTFLFTAVQLASVFLEILAHIDIGEFDVKLICLATLR</sequence>
<accession>A0A238Y754</accession>
<evidence type="ECO:0000313" key="2">
    <source>
        <dbReference type="EMBL" id="SNR66414.1"/>
    </source>
</evidence>
<proteinExistence type="predicted"/>
<evidence type="ECO:0000313" key="3">
    <source>
        <dbReference type="Proteomes" id="UP000198297"/>
    </source>
</evidence>
<dbReference type="AlphaFoldDB" id="A0A238Y754"/>
<keyword evidence="1" id="KW-0472">Membrane</keyword>
<reference evidence="2 3" key="1">
    <citation type="submission" date="2017-06" db="EMBL/GenBank/DDBJ databases">
        <authorList>
            <person name="Kim H.J."/>
            <person name="Triplett B.A."/>
        </authorList>
    </citation>
    <scope>NUCLEOTIDE SEQUENCE [LARGE SCALE GENOMIC DNA]</scope>
    <source>
        <strain evidence="2 3">DSM 19316</strain>
    </source>
</reference>
<name>A0A238Y754_HALEZ</name>
<dbReference type="Proteomes" id="UP000198297">
    <property type="component" value="Unassembled WGS sequence"/>
</dbReference>
<protein>
    <submittedName>
        <fullName evidence="2">Uncharacterized protein</fullName>
    </submittedName>
</protein>
<evidence type="ECO:0000256" key="1">
    <source>
        <dbReference type="SAM" id="Phobius"/>
    </source>
</evidence>
<gene>
    <name evidence="2" type="ORF">SAMN06266787_1095</name>
</gene>